<sequence>MLQFDEMVTDEMVPENDDQRSVLEFYPNLNKICGKLLDELVEDAVDWAHVS</sequence>
<evidence type="ECO:0000313" key="1">
    <source>
        <dbReference type="EMBL" id="VDN35699.1"/>
    </source>
</evidence>
<name>A0A183EH38_9BILA</name>
<evidence type="ECO:0000313" key="2">
    <source>
        <dbReference type="Proteomes" id="UP000271098"/>
    </source>
</evidence>
<protein>
    <submittedName>
        <fullName evidence="3">CSN8_PSD8_EIF3K domain-containing protein</fullName>
    </submittedName>
</protein>
<evidence type="ECO:0000313" key="3">
    <source>
        <dbReference type="WBParaSite" id="GPUH_0002030401-mRNA-1"/>
    </source>
</evidence>
<dbReference type="AlphaFoldDB" id="A0A183EH38"/>
<reference evidence="1 2" key="2">
    <citation type="submission" date="2018-11" db="EMBL/GenBank/DDBJ databases">
        <authorList>
            <consortium name="Pathogen Informatics"/>
        </authorList>
    </citation>
    <scope>NUCLEOTIDE SEQUENCE [LARGE SCALE GENOMIC DNA]</scope>
</reference>
<dbReference type="Proteomes" id="UP000271098">
    <property type="component" value="Unassembled WGS sequence"/>
</dbReference>
<proteinExistence type="predicted"/>
<gene>
    <name evidence="1" type="ORF">GPUH_LOCUS20279</name>
</gene>
<dbReference type="WBParaSite" id="GPUH_0002030401-mRNA-1">
    <property type="protein sequence ID" value="GPUH_0002030401-mRNA-1"/>
    <property type="gene ID" value="GPUH_0002030401"/>
</dbReference>
<accession>A0A183EH38</accession>
<dbReference type="EMBL" id="UYRT01090110">
    <property type="protein sequence ID" value="VDN35699.1"/>
    <property type="molecule type" value="Genomic_DNA"/>
</dbReference>
<keyword evidence="2" id="KW-1185">Reference proteome</keyword>
<reference evidence="3" key="1">
    <citation type="submission" date="2016-06" db="UniProtKB">
        <authorList>
            <consortium name="WormBaseParasite"/>
        </authorList>
    </citation>
    <scope>IDENTIFICATION</scope>
</reference>
<organism evidence="3">
    <name type="scientific">Gongylonema pulchrum</name>
    <dbReference type="NCBI Taxonomy" id="637853"/>
    <lineage>
        <taxon>Eukaryota</taxon>
        <taxon>Metazoa</taxon>
        <taxon>Ecdysozoa</taxon>
        <taxon>Nematoda</taxon>
        <taxon>Chromadorea</taxon>
        <taxon>Rhabditida</taxon>
        <taxon>Spirurina</taxon>
        <taxon>Spiruromorpha</taxon>
        <taxon>Spiruroidea</taxon>
        <taxon>Gongylonematidae</taxon>
        <taxon>Gongylonema</taxon>
    </lineage>
</organism>